<evidence type="ECO:0000256" key="1">
    <source>
        <dbReference type="ARBA" id="ARBA00022723"/>
    </source>
</evidence>
<evidence type="ECO:0000259" key="6">
    <source>
        <dbReference type="PROSITE" id="PS50089"/>
    </source>
</evidence>
<dbReference type="AlphaFoldDB" id="A0A9W8L5A4"/>
<reference evidence="7" key="1">
    <citation type="submission" date="2022-07" db="EMBL/GenBank/DDBJ databases">
        <title>Phylogenomic reconstructions and comparative analyses of Kickxellomycotina fungi.</title>
        <authorList>
            <person name="Reynolds N.K."/>
            <person name="Stajich J.E."/>
            <person name="Barry K."/>
            <person name="Grigoriev I.V."/>
            <person name="Crous P."/>
            <person name="Smith M.E."/>
        </authorList>
    </citation>
    <scope>NUCLEOTIDE SEQUENCE</scope>
    <source>
        <strain evidence="7">CBS 109367</strain>
    </source>
</reference>
<dbReference type="SUPFAM" id="SSF57850">
    <property type="entry name" value="RING/U-box"/>
    <property type="match status" value="1"/>
</dbReference>
<dbReference type="PROSITE" id="PS50089">
    <property type="entry name" value="ZF_RING_2"/>
    <property type="match status" value="1"/>
</dbReference>
<comment type="caution">
    <text evidence="7">The sequence shown here is derived from an EMBL/GenBank/DDBJ whole genome shotgun (WGS) entry which is preliminary data.</text>
</comment>
<dbReference type="GO" id="GO:0061630">
    <property type="term" value="F:ubiquitin protein ligase activity"/>
    <property type="evidence" value="ECO:0007669"/>
    <property type="project" value="InterPro"/>
</dbReference>
<dbReference type="PANTHER" id="PTHR13063">
    <property type="entry name" value="ENOS INTERACTING PROTEIN"/>
    <property type="match status" value="1"/>
</dbReference>
<gene>
    <name evidence="7" type="ORF">IWW39_002385</name>
</gene>
<dbReference type="PROSITE" id="PS00518">
    <property type="entry name" value="ZF_RING_1"/>
    <property type="match status" value="1"/>
</dbReference>
<proteinExistence type="predicted"/>
<name>A0A9W8L5A4_9FUNG</name>
<organism evidence="7 8">
    <name type="scientific">Coemansia spiralis</name>
    <dbReference type="NCBI Taxonomy" id="417178"/>
    <lineage>
        <taxon>Eukaryota</taxon>
        <taxon>Fungi</taxon>
        <taxon>Fungi incertae sedis</taxon>
        <taxon>Zoopagomycota</taxon>
        <taxon>Kickxellomycotina</taxon>
        <taxon>Kickxellomycetes</taxon>
        <taxon>Kickxellales</taxon>
        <taxon>Kickxellaceae</taxon>
        <taxon>Coemansia</taxon>
    </lineage>
</organism>
<evidence type="ECO:0000256" key="5">
    <source>
        <dbReference type="SAM" id="MobiDB-lite"/>
    </source>
</evidence>
<evidence type="ECO:0000313" key="8">
    <source>
        <dbReference type="Proteomes" id="UP001151516"/>
    </source>
</evidence>
<dbReference type="Proteomes" id="UP001151516">
    <property type="component" value="Unassembled WGS sequence"/>
</dbReference>
<dbReference type="EMBL" id="JANBTX010000052">
    <property type="protein sequence ID" value="KAJ2688185.1"/>
    <property type="molecule type" value="Genomic_DNA"/>
</dbReference>
<dbReference type="InterPro" id="IPR016818">
    <property type="entry name" value="NOSIP"/>
</dbReference>
<dbReference type="Gene3D" id="3.30.40.10">
    <property type="entry name" value="Zinc/RING finger domain, C3HC4 (zinc finger)"/>
    <property type="match status" value="1"/>
</dbReference>
<keyword evidence="3" id="KW-0862">Zinc</keyword>
<keyword evidence="2 4" id="KW-0863">Zinc-finger</keyword>
<keyword evidence="8" id="KW-1185">Reference proteome</keyword>
<sequence length="180" mass="19037">MSQASKRVAPSEEVEASKRPKMIEYKGLETSVASKGKEAVEGPKLASFWIPSLAPTAKNTVSDPSTLSVQCHASSPAHSLKLKHLVPVVFRVSTKGEKLCPSCDKPLLNSTKTSVLKRCGHAVCHRCVTNFVLATPAPVCVVCQKKTSEADVIRLESEGTGFAGAGGQMVATRYGSALQA</sequence>
<accession>A0A9W8L5A4</accession>
<dbReference type="OrthoDB" id="116827at2759"/>
<dbReference type="InterPro" id="IPR013083">
    <property type="entry name" value="Znf_RING/FYVE/PHD"/>
</dbReference>
<dbReference type="PANTHER" id="PTHR13063:SF10">
    <property type="entry name" value="NITRIC OXIDE SYNTHASE-INTERACTING PROTEIN"/>
    <property type="match status" value="1"/>
</dbReference>
<feature type="region of interest" description="Disordered" evidence="5">
    <location>
        <begin position="1"/>
        <end position="20"/>
    </location>
</feature>
<dbReference type="GO" id="GO:0005634">
    <property type="term" value="C:nucleus"/>
    <property type="evidence" value="ECO:0007669"/>
    <property type="project" value="TreeGrafter"/>
</dbReference>
<dbReference type="GO" id="GO:0008270">
    <property type="term" value="F:zinc ion binding"/>
    <property type="evidence" value="ECO:0007669"/>
    <property type="project" value="UniProtKB-KW"/>
</dbReference>
<dbReference type="InterPro" id="IPR001841">
    <property type="entry name" value="Znf_RING"/>
</dbReference>
<dbReference type="InterPro" id="IPR017907">
    <property type="entry name" value="Znf_RING_CS"/>
</dbReference>
<keyword evidence="1" id="KW-0479">Metal-binding</keyword>
<evidence type="ECO:0000313" key="7">
    <source>
        <dbReference type="EMBL" id="KAJ2688185.1"/>
    </source>
</evidence>
<evidence type="ECO:0000256" key="3">
    <source>
        <dbReference type="ARBA" id="ARBA00022833"/>
    </source>
</evidence>
<evidence type="ECO:0000256" key="2">
    <source>
        <dbReference type="ARBA" id="ARBA00022771"/>
    </source>
</evidence>
<protein>
    <recommendedName>
        <fullName evidence="6">RING-type domain-containing protein</fullName>
    </recommendedName>
</protein>
<feature type="domain" description="RING-type" evidence="6">
    <location>
        <begin position="100"/>
        <end position="144"/>
    </location>
</feature>
<evidence type="ECO:0000256" key="4">
    <source>
        <dbReference type="PROSITE-ProRule" id="PRU00175"/>
    </source>
</evidence>